<gene>
    <name evidence="2" type="ORF">ES692_08250</name>
</gene>
<name>A0A5C7B971_9FLAO</name>
<dbReference type="AlphaFoldDB" id="A0A5C7B971"/>
<dbReference type="OrthoDB" id="1522859at2"/>
<dbReference type="SUPFAM" id="SSF74653">
    <property type="entry name" value="TolA/TonB C-terminal domain"/>
    <property type="match status" value="1"/>
</dbReference>
<evidence type="ECO:0000259" key="1">
    <source>
        <dbReference type="Pfam" id="PF03544"/>
    </source>
</evidence>
<dbReference type="Gene3D" id="3.30.1150.10">
    <property type="match status" value="1"/>
</dbReference>
<protein>
    <recommendedName>
        <fullName evidence="1">TonB C-terminal domain-containing protein</fullName>
    </recommendedName>
</protein>
<organism evidence="2 3">
    <name type="scientific">Psychroserpens burtonensis</name>
    <dbReference type="NCBI Taxonomy" id="49278"/>
    <lineage>
        <taxon>Bacteria</taxon>
        <taxon>Pseudomonadati</taxon>
        <taxon>Bacteroidota</taxon>
        <taxon>Flavobacteriia</taxon>
        <taxon>Flavobacteriales</taxon>
        <taxon>Flavobacteriaceae</taxon>
        <taxon>Psychroserpens</taxon>
    </lineage>
</organism>
<accession>A0A5C7B971</accession>
<comment type="caution">
    <text evidence="2">The sequence shown here is derived from an EMBL/GenBank/DDBJ whole genome shotgun (WGS) entry which is preliminary data.</text>
</comment>
<dbReference type="Pfam" id="PF03544">
    <property type="entry name" value="TonB_C"/>
    <property type="match status" value="1"/>
</dbReference>
<sequence length="185" mass="20568">MLLIEANQGAIALELKDNLPIEISFPTKNKKEGMQLFSGEWEDKNINWTLQNDSSVDDLLVHEEIVDVPFNVVDEVPVFLGCEDESTNEAQKKCMTDAISKFVSRKFNADVALGLGLSGRQRVNSIFKIDKEGSIVSIQSRGSHPRLSDEADRVINLLPKMIPGKQRGQAVNVPYSLPIIFEIDG</sequence>
<evidence type="ECO:0000313" key="2">
    <source>
        <dbReference type="EMBL" id="TXE17910.1"/>
    </source>
</evidence>
<dbReference type="EMBL" id="VOSB01000010">
    <property type="protein sequence ID" value="TXE17910.1"/>
    <property type="molecule type" value="Genomic_DNA"/>
</dbReference>
<feature type="domain" description="TonB C-terminal" evidence="1">
    <location>
        <begin position="123"/>
        <end position="183"/>
    </location>
</feature>
<evidence type="ECO:0000313" key="3">
    <source>
        <dbReference type="Proteomes" id="UP000321938"/>
    </source>
</evidence>
<dbReference type="STRING" id="1123037.GCA_000425305_00207"/>
<reference evidence="2 3" key="1">
    <citation type="submission" date="2019-08" db="EMBL/GenBank/DDBJ databases">
        <title>Genome of Psychroserpens burtonensis ACAM 167.</title>
        <authorList>
            <person name="Bowman J.P."/>
        </authorList>
    </citation>
    <scope>NUCLEOTIDE SEQUENCE [LARGE SCALE GENOMIC DNA]</scope>
    <source>
        <strain evidence="2 3">ACAM 167</strain>
    </source>
</reference>
<dbReference type="Proteomes" id="UP000321938">
    <property type="component" value="Unassembled WGS sequence"/>
</dbReference>
<proteinExistence type="predicted"/>
<keyword evidence="3" id="KW-1185">Reference proteome</keyword>
<dbReference type="GO" id="GO:0055085">
    <property type="term" value="P:transmembrane transport"/>
    <property type="evidence" value="ECO:0007669"/>
    <property type="project" value="InterPro"/>
</dbReference>
<dbReference type="InterPro" id="IPR037682">
    <property type="entry name" value="TonB_C"/>
</dbReference>